<accession>A0AAW7XH14</accession>
<evidence type="ECO:0000256" key="4">
    <source>
        <dbReference type="ARBA" id="ARBA00022452"/>
    </source>
</evidence>
<comment type="caution">
    <text evidence="16">The sequence shown here is derived from an EMBL/GenBank/DDBJ whole genome shotgun (WGS) entry which is preliminary data.</text>
</comment>
<dbReference type="InterPro" id="IPR038591">
    <property type="entry name" value="NolW-like_sf"/>
</dbReference>
<evidence type="ECO:0000256" key="10">
    <source>
        <dbReference type="RuleBase" id="RU004004"/>
    </source>
</evidence>
<dbReference type="Proteomes" id="UP001169862">
    <property type="component" value="Unassembled WGS sequence"/>
</dbReference>
<dbReference type="InterPro" id="IPR001775">
    <property type="entry name" value="GspD/PilQ"/>
</dbReference>
<evidence type="ECO:0000256" key="11">
    <source>
        <dbReference type="SAM" id="MobiDB-lite"/>
    </source>
</evidence>
<gene>
    <name evidence="16" type="primary">gspD</name>
    <name evidence="16" type="ORF">Q4490_08550</name>
</gene>
<keyword evidence="4" id="KW-1134">Transmembrane beta strand</keyword>
<feature type="compositionally biased region" description="Polar residues" evidence="11">
    <location>
        <begin position="637"/>
        <end position="647"/>
    </location>
</feature>
<evidence type="ECO:0000256" key="8">
    <source>
        <dbReference type="ARBA" id="ARBA00023136"/>
    </source>
</evidence>
<sequence>MKMFTPRALTPLLLTLVLMSSSLTTLAEEYTLDMRGVDIREFISTISKMTGKTIITDDKVRGKVDIQSPSTLTEQELYEIFLVQLGINGYSVVDAGSNILKVIPSQGAKLEGSDVSQLIPERSSEEIVTRVVEVRNVNANQLAATLRPLIDNRLGIIAAYDTSNVILITDRASNVRRIAQIIGQVDQADSQTLELIPLSNASASEMERILTSLMNETQKDKSGPAPMITSDKRTNTLIVKADATTRSRIGRIAKELDSEVQTNSNTRVVYLKYAKASDLVPVLQGISDTIIKEETGQQAGAASTSQSSLHIDAHDQTNTIVMSGSPHIIKTIEDVITKLDIRRAQVLVEAIIAEVSEDASRELGVQWLFFDADDGSTTPLGAVNLSTDNTSGIVDIVAAATSDSASTSLVGNGLSVGIGQFNSNGFSFAAFLNALDEDTDSNVLSTPSLVTMDNEEAYIQVGQEVPIITGSTASSDNTNPFQTIERKDIGVMLKVTPQINEGDAIRLTLEQEVSSLSGAVASDIITNKRVISTTVLVDDGATLVLGGLINEDVQDTSYKVPLLGDIPFVGRAFRSDTSTREKRTLMVFIRPTIIRDRFAATEISREKYNYIHARQVLNSQRDNLFPDGHTPSLPAWEQSQTSPIPQENTRKPVVAAPPKEPAQPKTKAPASTTKQTTNNRGDIFQRLDGDF</sequence>
<dbReference type="PANTHER" id="PTHR30332:SF24">
    <property type="entry name" value="SECRETIN GSPD-RELATED"/>
    <property type="match status" value="1"/>
</dbReference>
<evidence type="ECO:0000313" key="17">
    <source>
        <dbReference type="Proteomes" id="UP001169862"/>
    </source>
</evidence>
<feature type="compositionally biased region" description="Polar residues" evidence="11">
    <location>
        <begin position="671"/>
        <end position="680"/>
    </location>
</feature>
<feature type="signal peptide" evidence="12">
    <location>
        <begin position="1"/>
        <end position="27"/>
    </location>
</feature>
<organism evidence="16 17">
    <name type="scientific">Neptunomonas phycophila</name>
    <dbReference type="NCBI Taxonomy" id="1572645"/>
    <lineage>
        <taxon>Bacteria</taxon>
        <taxon>Pseudomonadati</taxon>
        <taxon>Pseudomonadota</taxon>
        <taxon>Gammaproteobacteria</taxon>
        <taxon>Oceanospirillales</taxon>
        <taxon>Oceanospirillaceae</taxon>
        <taxon>Neptunomonas</taxon>
    </lineage>
</organism>
<dbReference type="AlphaFoldDB" id="A0AAW7XH14"/>
<evidence type="ECO:0000313" key="16">
    <source>
        <dbReference type="EMBL" id="MDO6453613.1"/>
    </source>
</evidence>
<feature type="domain" description="NolW-like" evidence="14">
    <location>
        <begin position="129"/>
        <end position="191"/>
    </location>
</feature>
<evidence type="ECO:0000256" key="9">
    <source>
        <dbReference type="ARBA" id="ARBA00023237"/>
    </source>
</evidence>
<dbReference type="GO" id="GO:0015627">
    <property type="term" value="C:type II protein secretion system complex"/>
    <property type="evidence" value="ECO:0007669"/>
    <property type="project" value="InterPro"/>
</dbReference>
<name>A0AAW7XH14_9GAMM</name>
<dbReference type="Pfam" id="PF21305">
    <property type="entry name" value="type_II_gspD_N0"/>
    <property type="match status" value="1"/>
</dbReference>
<evidence type="ECO:0000256" key="7">
    <source>
        <dbReference type="ARBA" id="ARBA00022927"/>
    </source>
</evidence>
<dbReference type="Gene3D" id="3.30.1370.120">
    <property type="match status" value="3"/>
</dbReference>
<dbReference type="RefSeq" id="WP_303549915.1">
    <property type="nucleotide sequence ID" value="NZ_JAUOPG010000004.1"/>
</dbReference>
<keyword evidence="8" id="KW-0472">Membrane</keyword>
<keyword evidence="9" id="KW-0998">Cell outer membrane</keyword>
<dbReference type="InterPro" id="IPR005644">
    <property type="entry name" value="NolW-like"/>
</dbReference>
<dbReference type="InterPro" id="IPR013356">
    <property type="entry name" value="T2SS_GspD"/>
</dbReference>
<dbReference type="InterPro" id="IPR049371">
    <property type="entry name" value="GspD-like_N0"/>
</dbReference>
<evidence type="ECO:0000256" key="2">
    <source>
        <dbReference type="ARBA" id="ARBA00006980"/>
    </source>
</evidence>
<keyword evidence="5" id="KW-0812">Transmembrane</keyword>
<dbReference type="InterPro" id="IPR004846">
    <property type="entry name" value="T2SS/T3SS_dom"/>
</dbReference>
<evidence type="ECO:0000259" key="13">
    <source>
        <dbReference type="Pfam" id="PF00263"/>
    </source>
</evidence>
<protein>
    <submittedName>
        <fullName evidence="16">Type II secretion system secretin GspD</fullName>
    </submittedName>
</protein>
<evidence type="ECO:0000256" key="12">
    <source>
        <dbReference type="SAM" id="SignalP"/>
    </source>
</evidence>
<keyword evidence="3 10" id="KW-0813">Transport</keyword>
<dbReference type="PANTHER" id="PTHR30332">
    <property type="entry name" value="PROBABLE GENERAL SECRETION PATHWAY PROTEIN D"/>
    <property type="match status" value="1"/>
</dbReference>
<comment type="subcellular location">
    <subcellularLocation>
        <location evidence="1 10">Cell outer membrane</location>
    </subcellularLocation>
</comment>
<keyword evidence="7" id="KW-0653">Protein transport</keyword>
<proteinExistence type="inferred from homology"/>
<keyword evidence="6 12" id="KW-0732">Signal</keyword>
<feature type="domain" description="Type II/III secretion system secretin-like" evidence="13">
    <location>
        <begin position="434"/>
        <end position="595"/>
    </location>
</feature>
<evidence type="ECO:0000256" key="6">
    <source>
        <dbReference type="ARBA" id="ARBA00022729"/>
    </source>
</evidence>
<dbReference type="GO" id="GO:0015628">
    <property type="term" value="P:protein secretion by the type II secretion system"/>
    <property type="evidence" value="ECO:0007669"/>
    <property type="project" value="InterPro"/>
</dbReference>
<dbReference type="EMBL" id="JAUOPG010000004">
    <property type="protein sequence ID" value="MDO6453613.1"/>
    <property type="molecule type" value="Genomic_DNA"/>
</dbReference>
<evidence type="ECO:0000256" key="5">
    <source>
        <dbReference type="ARBA" id="ARBA00022692"/>
    </source>
</evidence>
<feature type="domain" description="NolW-like" evidence="14">
    <location>
        <begin position="266"/>
        <end position="345"/>
    </location>
</feature>
<evidence type="ECO:0000259" key="15">
    <source>
        <dbReference type="Pfam" id="PF21305"/>
    </source>
</evidence>
<feature type="region of interest" description="Disordered" evidence="11">
    <location>
        <begin position="622"/>
        <end position="691"/>
    </location>
</feature>
<reference evidence="16" key="1">
    <citation type="submission" date="2023-07" db="EMBL/GenBank/DDBJ databases">
        <title>Genome content predicts the carbon catabolic preferences of heterotrophic bacteria.</title>
        <authorList>
            <person name="Gralka M."/>
        </authorList>
    </citation>
    <scope>NUCLEOTIDE SEQUENCE</scope>
    <source>
        <strain evidence="16">I2M16</strain>
    </source>
</reference>
<evidence type="ECO:0000259" key="14">
    <source>
        <dbReference type="Pfam" id="PF03958"/>
    </source>
</evidence>
<dbReference type="NCBIfam" id="TIGR02517">
    <property type="entry name" value="type_II_gspD"/>
    <property type="match status" value="1"/>
</dbReference>
<feature type="chain" id="PRO_5043364495" evidence="12">
    <location>
        <begin position="28"/>
        <end position="691"/>
    </location>
</feature>
<evidence type="ECO:0000256" key="3">
    <source>
        <dbReference type="ARBA" id="ARBA00022448"/>
    </source>
</evidence>
<dbReference type="InterPro" id="IPR050810">
    <property type="entry name" value="Bact_Secretion_Sys_Channel"/>
</dbReference>
<feature type="domain" description="GspD-like N0" evidence="15">
    <location>
        <begin position="32"/>
        <end position="102"/>
    </location>
</feature>
<dbReference type="GO" id="GO:0009279">
    <property type="term" value="C:cell outer membrane"/>
    <property type="evidence" value="ECO:0007669"/>
    <property type="project" value="UniProtKB-SubCell"/>
</dbReference>
<feature type="domain" description="NolW-like" evidence="14">
    <location>
        <begin position="194"/>
        <end position="259"/>
    </location>
</feature>
<evidence type="ECO:0000256" key="1">
    <source>
        <dbReference type="ARBA" id="ARBA00004442"/>
    </source>
</evidence>
<feature type="compositionally biased region" description="Low complexity" evidence="11">
    <location>
        <begin position="651"/>
        <end position="670"/>
    </location>
</feature>
<comment type="similarity">
    <text evidence="2">Belongs to the bacterial secretin family. GSP D subfamily.</text>
</comment>
<dbReference type="PRINTS" id="PR00811">
    <property type="entry name" value="BCTERIALGSPD"/>
</dbReference>
<dbReference type="Pfam" id="PF00263">
    <property type="entry name" value="Secretin"/>
    <property type="match status" value="1"/>
</dbReference>
<dbReference type="Pfam" id="PF03958">
    <property type="entry name" value="Secretin_N"/>
    <property type="match status" value="3"/>
</dbReference>